<feature type="region of interest" description="Disordered" evidence="1">
    <location>
        <begin position="29"/>
        <end position="163"/>
    </location>
</feature>
<reference evidence="3 4" key="1">
    <citation type="journal article" date="2020" name="IScience">
        <title>Genome Sequencing of the Endangered Kingdonia uniflora (Circaeasteraceae, Ranunculales) Reveals Potential Mechanisms of Evolutionary Specialization.</title>
        <authorList>
            <person name="Sun Y."/>
            <person name="Deng T."/>
            <person name="Zhang A."/>
            <person name="Moore M.J."/>
            <person name="Landis J.B."/>
            <person name="Lin N."/>
            <person name="Zhang H."/>
            <person name="Zhang X."/>
            <person name="Huang J."/>
            <person name="Zhang X."/>
            <person name="Sun H."/>
            <person name="Wang H."/>
        </authorList>
    </citation>
    <scope>NUCLEOTIDE SEQUENCE [LARGE SCALE GENOMIC DNA]</scope>
    <source>
        <strain evidence="3">TB1705</strain>
        <tissue evidence="3">Leaf</tissue>
    </source>
</reference>
<feature type="compositionally biased region" description="Polar residues" evidence="1">
    <location>
        <begin position="87"/>
        <end position="101"/>
    </location>
</feature>
<proteinExistence type="predicted"/>
<comment type="caution">
    <text evidence="3">The sequence shown here is derived from an EMBL/GenBank/DDBJ whole genome shotgun (WGS) entry which is preliminary data.</text>
</comment>
<evidence type="ECO:0000256" key="1">
    <source>
        <dbReference type="SAM" id="MobiDB-lite"/>
    </source>
</evidence>
<dbReference type="Proteomes" id="UP000541444">
    <property type="component" value="Unassembled WGS sequence"/>
</dbReference>
<dbReference type="Pfam" id="PF05627">
    <property type="entry name" value="AvrRpt-cleavage"/>
    <property type="match status" value="1"/>
</dbReference>
<feature type="compositionally biased region" description="Low complexity" evidence="1">
    <location>
        <begin position="133"/>
        <end position="143"/>
    </location>
</feature>
<evidence type="ECO:0000313" key="3">
    <source>
        <dbReference type="EMBL" id="KAF6173215.1"/>
    </source>
</evidence>
<dbReference type="EMBL" id="JACGCM010000347">
    <property type="protein sequence ID" value="KAF6173215.1"/>
    <property type="molecule type" value="Genomic_DNA"/>
</dbReference>
<gene>
    <name evidence="3" type="ORF">GIB67_026910</name>
</gene>
<dbReference type="AlphaFoldDB" id="A0A7J7P1B2"/>
<keyword evidence="4" id="KW-1185">Reference proteome</keyword>
<feature type="domain" description="RIN4 pathogenic type III effector avirulence factor Avr cleavage site" evidence="2">
    <location>
        <begin position="3"/>
        <end position="31"/>
    </location>
</feature>
<organism evidence="3 4">
    <name type="scientific">Kingdonia uniflora</name>
    <dbReference type="NCBI Taxonomy" id="39325"/>
    <lineage>
        <taxon>Eukaryota</taxon>
        <taxon>Viridiplantae</taxon>
        <taxon>Streptophyta</taxon>
        <taxon>Embryophyta</taxon>
        <taxon>Tracheophyta</taxon>
        <taxon>Spermatophyta</taxon>
        <taxon>Magnoliopsida</taxon>
        <taxon>Ranunculales</taxon>
        <taxon>Circaeasteraceae</taxon>
        <taxon>Kingdonia</taxon>
    </lineage>
</organism>
<name>A0A7J7P1B2_9MAGN</name>
<dbReference type="OrthoDB" id="765662at2759"/>
<protein>
    <recommendedName>
        <fullName evidence="2">RIN4 pathogenic type III effector avirulence factor Avr cleavage site domain-containing protein</fullName>
    </recommendedName>
</protein>
<dbReference type="InterPro" id="IPR008700">
    <property type="entry name" value="TypeIII_avirulence_cleave"/>
</dbReference>
<evidence type="ECO:0000313" key="4">
    <source>
        <dbReference type="Proteomes" id="UP000541444"/>
    </source>
</evidence>
<sequence>MAQHSHVPKFGNWDSENVPYTTYFENARKEKGTGLKKMNPNDPEENPDAFTIGVVSTHENDHAVRPPPSRGSSGKMTHAAKRRNAPTRETVSLDQHNNGSRKTPRSKSGSDESSSDLSLIQRRARSNQRKSVGDSSNSYSSPSPATQMRTENNRAEETVSVFI</sequence>
<evidence type="ECO:0000259" key="2">
    <source>
        <dbReference type="Pfam" id="PF05627"/>
    </source>
</evidence>
<accession>A0A7J7P1B2</accession>